<name>A0A6J7IDP3_9ZZZZ</name>
<comment type="similarity">
    <text evidence="3">Belongs to the prokaryotic molybdopterin-containing oxidoreductase family.</text>
</comment>
<dbReference type="CDD" id="cd02787">
    <property type="entry name" value="MopB_CT_ydeP"/>
    <property type="match status" value="1"/>
</dbReference>
<feature type="compositionally biased region" description="Basic and acidic residues" evidence="10">
    <location>
        <begin position="27"/>
        <end position="48"/>
    </location>
</feature>
<dbReference type="InterPro" id="IPR006657">
    <property type="entry name" value="MoPterin_dinucl-bd_dom"/>
</dbReference>
<reference evidence="13" key="1">
    <citation type="submission" date="2020-05" db="EMBL/GenBank/DDBJ databases">
        <authorList>
            <person name="Chiriac C."/>
            <person name="Salcher M."/>
            <person name="Ghai R."/>
            <person name="Kavagutti S V."/>
        </authorList>
    </citation>
    <scope>NUCLEOTIDE SEQUENCE</scope>
</reference>
<feature type="region of interest" description="Disordered" evidence="10">
    <location>
        <begin position="609"/>
        <end position="649"/>
    </location>
</feature>
<proteinExistence type="inferred from homology"/>
<dbReference type="PANTHER" id="PTHR43105">
    <property type="entry name" value="RESPIRATORY NITRATE REDUCTASE"/>
    <property type="match status" value="1"/>
</dbReference>
<dbReference type="InterPro" id="IPR009010">
    <property type="entry name" value="Asp_de-COase-like_dom_sf"/>
</dbReference>
<dbReference type="InterPro" id="IPR050123">
    <property type="entry name" value="Prok_molybdopt-oxidoreductase"/>
</dbReference>
<feature type="domain" description="Molybdopterin dinucleotide-binding" evidence="12">
    <location>
        <begin position="723"/>
        <end position="825"/>
    </location>
</feature>
<dbReference type="NCBIfam" id="TIGR01701">
    <property type="entry name" value="Fdhalpha-like"/>
    <property type="match status" value="1"/>
</dbReference>
<evidence type="ECO:0000256" key="4">
    <source>
        <dbReference type="ARBA" id="ARBA00022485"/>
    </source>
</evidence>
<gene>
    <name evidence="13" type="ORF">UFOPK3564_02261</name>
</gene>
<keyword evidence="8" id="KW-0408">Iron</keyword>
<comment type="cofactor">
    <cofactor evidence="2">
        <name>[4Fe-4S] cluster</name>
        <dbReference type="ChEBI" id="CHEBI:49883"/>
    </cofactor>
</comment>
<evidence type="ECO:0000259" key="11">
    <source>
        <dbReference type="Pfam" id="PF00384"/>
    </source>
</evidence>
<keyword evidence="7" id="KW-0560">Oxidoreductase</keyword>
<keyword evidence="4" id="KW-0004">4Fe-4S</keyword>
<protein>
    <submittedName>
        <fullName evidence="13">Unannotated protein</fullName>
    </submittedName>
</protein>
<feature type="domain" description="Molybdopterin oxidoreductase" evidence="11">
    <location>
        <begin position="148"/>
        <end position="526"/>
    </location>
</feature>
<dbReference type="AlphaFoldDB" id="A0A6J7IDP3"/>
<keyword evidence="5" id="KW-0500">Molybdenum</keyword>
<dbReference type="GO" id="GO:0051539">
    <property type="term" value="F:4 iron, 4 sulfur cluster binding"/>
    <property type="evidence" value="ECO:0007669"/>
    <property type="project" value="UniProtKB-KW"/>
</dbReference>
<organism evidence="13">
    <name type="scientific">freshwater metagenome</name>
    <dbReference type="NCBI Taxonomy" id="449393"/>
    <lineage>
        <taxon>unclassified sequences</taxon>
        <taxon>metagenomes</taxon>
        <taxon>ecological metagenomes</taxon>
    </lineage>
</organism>
<dbReference type="GO" id="GO:0016020">
    <property type="term" value="C:membrane"/>
    <property type="evidence" value="ECO:0007669"/>
    <property type="project" value="TreeGrafter"/>
</dbReference>
<dbReference type="InterPro" id="IPR006656">
    <property type="entry name" value="Mopterin_OxRdtase"/>
</dbReference>
<feature type="region of interest" description="Disordered" evidence="10">
    <location>
        <begin position="1"/>
        <end position="48"/>
    </location>
</feature>
<keyword evidence="6" id="KW-0479">Metal-binding</keyword>
<evidence type="ECO:0000256" key="5">
    <source>
        <dbReference type="ARBA" id="ARBA00022505"/>
    </source>
</evidence>
<dbReference type="Pfam" id="PF01568">
    <property type="entry name" value="Molydop_binding"/>
    <property type="match status" value="1"/>
</dbReference>
<dbReference type="CDD" id="cd02767">
    <property type="entry name" value="MopB_ydeP"/>
    <property type="match status" value="1"/>
</dbReference>
<evidence type="ECO:0000256" key="2">
    <source>
        <dbReference type="ARBA" id="ARBA00001966"/>
    </source>
</evidence>
<accession>A0A6J7IDP3</accession>
<evidence type="ECO:0000256" key="9">
    <source>
        <dbReference type="ARBA" id="ARBA00023014"/>
    </source>
</evidence>
<comment type="cofactor">
    <cofactor evidence="1">
        <name>Mo-bis(molybdopterin guanine dinucleotide)</name>
        <dbReference type="ChEBI" id="CHEBI:60539"/>
    </cofactor>
</comment>
<evidence type="ECO:0000256" key="1">
    <source>
        <dbReference type="ARBA" id="ARBA00001942"/>
    </source>
</evidence>
<dbReference type="InterPro" id="IPR041953">
    <property type="entry name" value="YdeP_MopB"/>
</dbReference>
<evidence type="ECO:0000259" key="12">
    <source>
        <dbReference type="Pfam" id="PF01568"/>
    </source>
</evidence>
<sequence length="839" mass="90988">MSARRTGTPVFRGAAGRLRLPPLPRRGRTDRDHDVAEHDRGLHLGSPKDHAVGMGATWSIAKQGMRHLGVVRSANSLLRINQPYGFQCPSCAWPEPEDGAGPIEFCESGAKAVANEATRMRASREFFARHTVEDLRGRTGHWLEQQGRLTEPMYLGPDAEHYVPIGWDEAFGVVARELHALDSPDEATFYTSGRASNEAAFAYQLFVRALGTNNLPDCSNMCHESTSLALGDTIGIGKGSVSMGDLVAADLIIVAGQNPGTNHPRMLISLEEAKEAGARIMSINPLPEAGLQRFDNPQRPLELAGRGTHLQDLLLQVRLGGDGALFQAFSQLLLHADDAARAAGEEPVLDHAFLDEHTDGREAMEAHLRGLDPADLERQTGLTRAEIDEAMALILPAKKIVVCWAMGLTQHRQSVGIIQEVVNFLLLRGNIGREGAGLCPVRGHSNVQGNRTVGIWEKPPEAFLDRLEEALGLAPPREHGLDVVDSVRGLADGRLKVFFALGGNFAAAVSDTAATEAALRRARLTVQVSTKLNRSHLVTGREALILPTLGRTDRDVVPDGPRRGEEQFVTTEDSMSVVHASRGHLEPPSSQLRGETRIVCGLARAVLGPPTHGAVRSHTTPEGRSSMPDGQDSPVGGDHDLGTPTGLPQDLPWEAMADDHGLIRRQIEAVVPGFDDYSARALRKEGFQLPHPPRDERRFETATGKARLTVNVLEPLEVPEGHLLLQTLRSHDQYNTTVYGLNDRYRGVKAGRRVVLVHPDDLGRLGLADGAVVDVVSVWRDGSERRAERFKLVGYPTARGCAAAYYPETNPLVPLDSVAEGSNTPTSKSVVVRFEPVAG</sequence>
<dbReference type="EMBL" id="CAFBMK010000150">
    <property type="protein sequence ID" value="CAB4928915.1"/>
    <property type="molecule type" value="Genomic_DNA"/>
</dbReference>
<dbReference type="PANTHER" id="PTHR43105:SF4">
    <property type="entry name" value="PROTEIN YDEP"/>
    <property type="match status" value="1"/>
</dbReference>
<dbReference type="GO" id="GO:0030151">
    <property type="term" value="F:molybdenum ion binding"/>
    <property type="evidence" value="ECO:0007669"/>
    <property type="project" value="InterPro"/>
</dbReference>
<evidence type="ECO:0000256" key="8">
    <source>
        <dbReference type="ARBA" id="ARBA00023004"/>
    </source>
</evidence>
<dbReference type="SUPFAM" id="SSF50692">
    <property type="entry name" value="ADC-like"/>
    <property type="match status" value="1"/>
</dbReference>
<dbReference type="GO" id="GO:0043546">
    <property type="term" value="F:molybdopterin cofactor binding"/>
    <property type="evidence" value="ECO:0007669"/>
    <property type="project" value="InterPro"/>
</dbReference>
<keyword evidence="9" id="KW-0411">Iron-sulfur</keyword>
<dbReference type="PIRSF" id="PIRSF000144">
    <property type="entry name" value="CbbBc"/>
    <property type="match status" value="1"/>
</dbReference>
<dbReference type="Gene3D" id="3.40.228.10">
    <property type="entry name" value="Dimethylsulfoxide Reductase, domain 2"/>
    <property type="match status" value="1"/>
</dbReference>
<evidence type="ECO:0000256" key="3">
    <source>
        <dbReference type="ARBA" id="ARBA00010312"/>
    </source>
</evidence>
<dbReference type="InterPro" id="IPR037951">
    <property type="entry name" value="MopB_CT_YdeP"/>
</dbReference>
<dbReference type="SUPFAM" id="SSF53706">
    <property type="entry name" value="Formate dehydrogenase/DMSO reductase, domains 1-3"/>
    <property type="match status" value="1"/>
</dbReference>
<dbReference type="GO" id="GO:0008863">
    <property type="term" value="F:formate dehydrogenase (NAD+) activity"/>
    <property type="evidence" value="ECO:0007669"/>
    <property type="project" value="InterPro"/>
</dbReference>
<dbReference type="InterPro" id="IPR010046">
    <property type="entry name" value="Mopterin_OxRdtse_a_bac"/>
</dbReference>
<evidence type="ECO:0000256" key="10">
    <source>
        <dbReference type="SAM" id="MobiDB-lite"/>
    </source>
</evidence>
<dbReference type="Pfam" id="PF00384">
    <property type="entry name" value="Molybdopterin"/>
    <property type="match status" value="1"/>
</dbReference>
<evidence type="ECO:0000256" key="6">
    <source>
        <dbReference type="ARBA" id="ARBA00022723"/>
    </source>
</evidence>
<dbReference type="Gene3D" id="3.40.50.740">
    <property type="match status" value="1"/>
</dbReference>
<evidence type="ECO:0000313" key="13">
    <source>
        <dbReference type="EMBL" id="CAB4928915.1"/>
    </source>
</evidence>
<evidence type="ECO:0000256" key="7">
    <source>
        <dbReference type="ARBA" id="ARBA00023002"/>
    </source>
</evidence>